<keyword evidence="1" id="KW-1133">Transmembrane helix</keyword>
<dbReference type="RefSeq" id="WP_006598793.1">
    <property type="nucleotide sequence ID" value="NZ_GL622359.1"/>
</dbReference>
<dbReference type="STRING" id="887929.HMP0721_1371"/>
<keyword evidence="1" id="KW-0472">Membrane</keyword>
<keyword evidence="3" id="KW-1185">Reference proteome</keyword>
<organism evidence="2 3">
    <name type="scientific">Pseudoramibacter alactolyticus ATCC 23263</name>
    <dbReference type="NCBI Taxonomy" id="887929"/>
    <lineage>
        <taxon>Bacteria</taxon>
        <taxon>Bacillati</taxon>
        <taxon>Bacillota</taxon>
        <taxon>Clostridia</taxon>
        <taxon>Eubacteriales</taxon>
        <taxon>Eubacteriaceae</taxon>
        <taxon>Pseudoramibacter</taxon>
    </lineage>
</organism>
<comment type="caution">
    <text evidence="2">The sequence shown here is derived from an EMBL/GenBank/DDBJ whole genome shotgun (WGS) entry which is preliminary data.</text>
</comment>
<dbReference type="EMBL" id="AEQN01000016">
    <property type="protein sequence ID" value="EFV01976.1"/>
    <property type="molecule type" value="Genomic_DNA"/>
</dbReference>
<name>E6MH86_9FIRM</name>
<dbReference type="HOGENOM" id="CLU_2846433_0_0_9"/>
<sequence length="65" mass="6685">MKNRRSRLAAVLSFMAAACFLVAGLLSKNLSHAPGGSPSGGLAYFGLCALFVFSGVISLAGRKKP</sequence>
<proteinExistence type="predicted"/>
<protein>
    <submittedName>
        <fullName evidence="2">Uncharacterized protein</fullName>
    </submittedName>
</protein>
<dbReference type="Proteomes" id="UP000004754">
    <property type="component" value="Unassembled WGS sequence"/>
</dbReference>
<dbReference type="PROSITE" id="PS51257">
    <property type="entry name" value="PROKAR_LIPOPROTEIN"/>
    <property type="match status" value="1"/>
</dbReference>
<reference evidence="2 3" key="1">
    <citation type="submission" date="2010-12" db="EMBL/GenBank/DDBJ databases">
        <authorList>
            <person name="Muzny D."/>
            <person name="Qin X."/>
            <person name="Deng J."/>
            <person name="Jiang H."/>
            <person name="Liu Y."/>
            <person name="Qu J."/>
            <person name="Song X.-Z."/>
            <person name="Zhang L."/>
            <person name="Thornton R."/>
            <person name="Coyle M."/>
            <person name="Francisco L."/>
            <person name="Jackson L."/>
            <person name="Javaid M."/>
            <person name="Korchina V."/>
            <person name="Kovar C."/>
            <person name="Mata R."/>
            <person name="Mathew T."/>
            <person name="Ngo R."/>
            <person name="Nguyen L."/>
            <person name="Nguyen N."/>
            <person name="Okwuonu G."/>
            <person name="Ongeri F."/>
            <person name="Pham C."/>
            <person name="Simmons D."/>
            <person name="Wilczek-Boney K."/>
            <person name="Hale W."/>
            <person name="Jakkamsetti A."/>
            <person name="Pham P."/>
            <person name="Ruth R."/>
            <person name="San Lucas F."/>
            <person name="Warren J."/>
            <person name="Zhang J."/>
            <person name="Zhao Z."/>
            <person name="Zhou C."/>
            <person name="Zhu D."/>
            <person name="Lee S."/>
            <person name="Bess C."/>
            <person name="Blankenburg K."/>
            <person name="Forbes L."/>
            <person name="Fu Q."/>
            <person name="Gubbala S."/>
            <person name="Hirani K."/>
            <person name="Jayaseelan J.C."/>
            <person name="Lara F."/>
            <person name="Munidasa M."/>
            <person name="Palculict T."/>
            <person name="Patil S."/>
            <person name="Pu L.-L."/>
            <person name="Saada N."/>
            <person name="Tang L."/>
            <person name="Weissenberger G."/>
            <person name="Zhu Y."/>
            <person name="Hemphill L."/>
            <person name="Shang Y."/>
            <person name="Youmans B."/>
            <person name="Ayvaz T."/>
            <person name="Ross M."/>
            <person name="Santibanez J."/>
            <person name="Aqrawi P."/>
            <person name="Gross S."/>
            <person name="Joshi V."/>
            <person name="Fowler G."/>
            <person name="Nazareth L."/>
            <person name="Reid J."/>
            <person name="Worley K."/>
            <person name="Petrosino J."/>
            <person name="Highlander S."/>
            <person name="Gibbs R."/>
        </authorList>
    </citation>
    <scope>NUCLEOTIDE SEQUENCE [LARGE SCALE GENOMIC DNA]</scope>
    <source>
        <strain evidence="2 3">ATCC 23263</strain>
    </source>
</reference>
<accession>E6MH86</accession>
<evidence type="ECO:0000313" key="3">
    <source>
        <dbReference type="Proteomes" id="UP000004754"/>
    </source>
</evidence>
<evidence type="ECO:0000313" key="2">
    <source>
        <dbReference type="EMBL" id="EFV01976.1"/>
    </source>
</evidence>
<dbReference type="AlphaFoldDB" id="E6MH86"/>
<gene>
    <name evidence="2" type="ORF">HMP0721_1371</name>
</gene>
<keyword evidence="1" id="KW-0812">Transmembrane</keyword>
<evidence type="ECO:0000256" key="1">
    <source>
        <dbReference type="SAM" id="Phobius"/>
    </source>
</evidence>
<feature type="transmembrane region" description="Helical" evidence="1">
    <location>
        <begin position="41"/>
        <end position="61"/>
    </location>
</feature>